<reference evidence="1" key="1">
    <citation type="journal article" date="2023" name="Science">
        <title>Genome structures resolve the early diversification of teleost fishes.</title>
        <authorList>
            <person name="Parey E."/>
            <person name="Louis A."/>
            <person name="Montfort J."/>
            <person name="Bouchez O."/>
            <person name="Roques C."/>
            <person name="Iampietro C."/>
            <person name="Lluch J."/>
            <person name="Castinel A."/>
            <person name="Donnadieu C."/>
            <person name="Desvignes T."/>
            <person name="Floi Bucao C."/>
            <person name="Jouanno E."/>
            <person name="Wen M."/>
            <person name="Mejri S."/>
            <person name="Dirks R."/>
            <person name="Jansen H."/>
            <person name="Henkel C."/>
            <person name="Chen W.J."/>
            <person name="Zahm M."/>
            <person name="Cabau C."/>
            <person name="Klopp C."/>
            <person name="Thompson A.W."/>
            <person name="Robinson-Rechavi M."/>
            <person name="Braasch I."/>
            <person name="Lecointre G."/>
            <person name="Bobe J."/>
            <person name="Postlethwait J.H."/>
            <person name="Berthelot C."/>
            <person name="Roest Crollius H."/>
            <person name="Guiguen Y."/>
        </authorList>
    </citation>
    <scope>NUCLEOTIDE SEQUENCE</scope>
    <source>
        <strain evidence="1">NC1722</strain>
    </source>
</reference>
<protein>
    <submittedName>
        <fullName evidence="1">Uncharacterized protein</fullName>
    </submittedName>
</protein>
<sequence length="158" mass="17280">MKGVSGHSWVLPLRVQHVIQSGQLSLVRAPGSVLKCDGLYLCPSCRTPQTSCRAGAPRKTHLWNWRLHRNLCCGHGRQAGPLRRKHKLADLKGFSGDWPGSGQLSPESVENAVVEHWDNDGDLCPFLSARWAPVSDDGRRSLLSATWPPHPSGSDCSA</sequence>
<proteinExistence type="predicted"/>
<evidence type="ECO:0000313" key="1">
    <source>
        <dbReference type="EMBL" id="KAJ8406614.1"/>
    </source>
</evidence>
<accession>A0AAD7SPP9</accession>
<evidence type="ECO:0000313" key="2">
    <source>
        <dbReference type="Proteomes" id="UP001221898"/>
    </source>
</evidence>
<gene>
    <name evidence="1" type="ORF">AAFF_G00301880</name>
</gene>
<dbReference type="EMBL" id="JAINUG010000043">
    <property type="protein sequence ID" value="KAJ8406614.1"/>
    <property type="molecule type" value="Genomic_DNA"/>
</dbReference>
<name>A0AAD7SPP9_9TELE</name>
<comment type="caution">
    <text evidence="1">The sequence shown here is derived from an EMBL/GenBank/DDBJ whole genome shotgun (WGS) entry which is preliminary data.</text>
</comment>
<keyword evidence="2" id="KW-1185">Reference proteome</keyword>
<dbReference type="Proteomes" id="UP001221898">
    <property type="component" value="Unassembled WGS sequence"/>
</dbReference>
<organism evidence="1 2">
    <name type="scientific">Aldrovandia affinis</name>
    <dbReference type="NCBI Taxonomy" id="143900"/>
    <lineage>
        <taxon>Eukaryota</taxon>
        <taxon>Metazoa</taxon>
        <taxon>Chordata</taxon>
        <taxon>Craniata</taxon>
        <taxon>Vertebrata</taxon>
        <taxon>Euteleostomi</taxon>
        <taxon>Actinopterygii</taxon>
        <taxon>Neopterygii</taxon>
        <taxon>Teleostei</taxon>
        <taxon>Notacanthiformes</taxon>
        <taxon>Halosauridae</taxon>
        <taxon>Aldrovandia</taxon>
    </lineage>
</organism>
<dbReference type="AlphaFoldDB" id="A0AAD7SPP9"/>